<dbReference type="PANTHER" id="PTHR30399">
    <property type="entry name" value="UNCHARACTERIZED PROTEIN YGJP"/>
    <property type="match status" value="1"/>
</dbReference>
<dbReference type="EMBL" id="JBEWLZ010000004">
    <property type="protein sequence ID" value="MET1490184.1"/>
    <property type="molecule type" value="Genomic_DNA"/>
</dbReference>
<protein>
    <submittedName>
        <fullName evidence="2">YgjP-like metallopeptidase domain-containing protein</fullName>
    </submittedName>
</protein>
<reference evidence="2 3" key="1">
    <citation type="submission" date="2024-07" db="EMBL/GenBank/DDBJ databases">
        <title>Uliginosibacterium paludis KCTC:42655.</title>
        <authorList>
            <person name="Kim M.K."/>
        </authorList>
    </citation>
    <scope>NUCLEOTIDE SEQUENCE [LARGE SCALE GENOMIC DNA]</scope>
    <source>
        <strain evidence="2 3">KCTC 42655</strain>
    </source>
</reference>
<proteinExistence type="predicted"/>
<dbReference type="InterPro" id="IPR002725">
    <property type="entry name" value="YgjP-like_metallopeptidase"/>
</dbReference>
<organism evidence="2 3">
    <name type="scientific">Uliginosibacterium paludis</name>
    <dbReference type="NCBI Taxonomy" id="1615952"/>
    <lineage>
        <taxon>Bacteria</taxon>
        <taxon>Pseudomonadati</taxon>
        <taxon>Pseudomonadota</taxon>
        <taxon>Betaproteobacteria</taxon>
        <taxon>Rhodocyclales</taxon>
        <taxon>Zoogloeaceae</taxon>
        <taxon>Uliginosibacterium</taxon>
    </lineage>
</organism>
<gene>
    <name evidence="2" type="ORF">ABVT11_10120</name>
</gene>
<evidence type="ECO:0000313" key="3">
    <source>
        <dbReference type="Proteomes" id="UP001548590"/>
    </source>
</evidence>
<evidence type="ECO:0000313" key="2">
    <source>
        <dbReference type="EMBL" id="MET1490184.1"/>
    </source>
</evidence>
<dbReference type="InterPro" id="IPR053136">
    <property type="entry name" value="UTP_pyrophosphatase-like"/>
</dbReference>
<evidence type="ECO:0000259" key="1">
    <source>
        <dbReference type="Pfam" id="PF01863"/>
    </source>
</evidence>
<sequence length="185" mass="20959">MTTPLELNYLAAYPQALRDQVAALWAAGKLGEALLARYPVAHVVKDDRALHAYVDRLRQTALRNSAPLSRVCFDSRLQTLRNALGTHTAISRVQGGKLRAKREIRVASVFREAPEAFLRMIVVHELAHVKERQHDKAFYQLCCHMTPDYHQLEFDVRTWLCHVEAGGSPLWPSSGQARLHALKDE</sequence>
<dbReference type="Pfam" id="PF01863">
    <property type="entry name" value="YgjP-like"/>
    <property type="match status" value="1"/>
</dbReference>
<dbReference type="RefSeq" id="WP_345924668.1">
    <property type="nucleotide sequence ID" value="NZ_JBDIVF010000001.1"/>
</dbReference>
<dbReference type="Proteomes" id="UP001548590">
    <property type="component" value="Unassembled WGS sequence"/>
</dbReference>
<feature type="domain" description="YgjP-like metallopeptidase" evidence="1">
    <location>
        <begin position="97"/>
        <end position="152"/>
    </location>
</feature>
<dbReference type="PANTHER" id="PTHR30399:SF1">
    <property type="entry name" value="UTP PYROPHOSPHATASE"/>
    <property type="match status" value="1"/>
</dbReference>
<dbReference type="Gene3D" id="3.30.2010.10">
    <property type="entry name" value="Metalloproteases ('zincins'), catalytic domain"/>
    <property type="match status" value="1"/>
</dbReference>
<name>A0ABV2CQJ5_9RHOO</name>
<keyword evidence="3" id="KW-1185">Reference proteome</keyword>
<accession>A0ABV2CQJ5</accession>
<comment type="caution">
    <text evidence="2">The sequence shown here is derived from an EMBL/GenBank/DDBJ whole genome shotgun (WGS) entry which is preliminary data.</text>
</comment>